<feature type="compositionally biased region" description="Basic and acidic residues" evidence="1">
    <location>
        <begin position="626"/>
        <end position="638"/>
    </location>
</feature>
<feature type="compositionally biased region" description="Gly residues" evidence="1">
    <location>
        <begin position="593"/>
        <end position="609"/>
    </location>
</feature>
<dbReference type="EMBL" id="FN649738">
    <property type="protein sequence ID" value="CBJ49084.1"/>
    <property type="molecule type" value="Genomic_DNA"/>
</dbReference>
<feature type="compositionally biased region" description="Polar residues" evidence="1">
    <location>
        <begin position="509"/>
        <end position="518"/>
    </location>
</feature>
<proteinExistence type="predicted"/>
<feature type="compositionally biased region" description="Low complexity" evidence="1">
    <location>
        <begin position="448"/>
        <end position="457"/>
    </location>
</feature>
<name>D7FJZ5_ECTSI</name>
<feature type="compositionally biased region" description="Gly residues" evidence="1">
    <location>
        <begin position="934"/>
        <end position="944"/>
    </location>
</feature>
<dbReference type="InParanoid" id="D7FJZ5"/>
<accession>D7FJZ5</accession>
<feature type="region of interest" description="Disordered" evidence="1">
    <location>
        <begin position="420"/>
        <end position="460"/>
    </location>
</feature>
<feature type="region of interest" description="Disordered" evidence="1">
    <location>
        <begin position="478"/>
        <end position="556"/>
    </location>
</feature>
<keyword evidence="3" id="KW-1185">Reference proteome</keyword>
<feature type="region of interest" description="Disordered" evidence="1">
    <location>
        <begin position="696"/>
        <end position="717"/>
    </location>
</feature>
<feature type="region of interest" description="Disordered" evidence="1">
    <location>
        <begin position="112"/>
        <end position="136"/>
    </location>
</feature>
<evidence type="ECO:0000313" key="3">
    <source>
        <dbReference type="Proteomes" id="UP000002630"/>
    </source>
</evidence>
<sequence length="976" mass="102391">MTDVPRLKKMMVWLPRRPRSSRFSPPSDGTGSPTSFDAARAAMCLLKEEDHVWTIETCMETINLLRARNNALKEQLLDVDTNFTDHVQARQRKIQELTLAVESASAIKEQLEATVESERGDRRRQERDQQRQREAEAAAYQETIKALTSEVESLQGYSGERDRVNAQLAALEAANAELQDQQEIKLQSLRKKLSEVEAAKEDEVARLVLEAKENMRDEVEIAFGGAHERLLQENQELKDKLKQLDSKLQIILSELEHETAAKAGLKTELEIARAMESKSAGKIKYYMRMLKRSAAELAHQCESGGHNRGYGSSFFNDHGGNAAAADEASNLRGCQSSSLEGRSKAGAGRGDGVRKAPSKGGTRPGTAPAKVRSGGGRVGGREGGGHGNNGKAGEQESLNSAILIDGDCARQRSGCCSGGGGRGPGCEKNSQPHTPTDKPNQLRKRRAQTAARSRASAPTDNVGGNYGSRCWCGSGGNGAGTGKRCSTCAGGTKRHPRRRAQTADRSRARSSANGSPQYNICGRNYYPAPETPPPPSQSRPPPPRTGGDGGGDADYVPVMAADGRVDQAPARGTIDVVDTIGRHAQRRTPQAGTGRGGASDGQRSDGGPGQENIEENEAAAVAATAEGRKAGGRGRGEGEAVLLAERRVPQAPTCEMARPPNGGSRSGGQQKMKHDVGAAAAAAEVAAVNGGAVGDLPPSRCPKEGVDMERSGSAGDGRAVQNREHELFQTLIRRADPEKDAANSWTQQNLDLDNEPALRVDDHDRNCDTLAVGQQSWGEEERLLRAVDDGDLDLLSPRGRQQQDNCHNPPSRAARARAALAVAAKGGPFAASPPRPQQTVLVRERLGGVGTGAPTAPRQSEIDAVAAEEAAKAVMEAATAQRAAQRLAAAAAAAAAAAQLTGEAGGVGVGVAPAEAGGAGATTAAENATDEGGDGGNDGGGASGGFSRQDMMMMAGEPAGQRGAGETPPSRGSLHS</sequence>
<feature type="compositionally biased region" description="Low complexity" evidence="1">
    <location>
        <begin position="918"/>
        <end position="927"/>
    </location>
</feature>
<protein>
    <submittedName>
        <fullName evidence="2">Uncharacterized protein</fullName>
    </submittedName>
</protein>
<feature type="compositionally biased region" description="Basic and acidic residues" evidence="1">
    <location>
        <begin position="116"/>
        <end position="136"/>
    </location>
</feature>
<feature type="region of interest" description="Disordered" evidence="1">
    <location>
        <begin position="576"/>
        <end position="638"/>
    </location>
</feature>
<feature type="compositionally biased region" description="Basic and acidic residues" evidence="1">
    <location>
        <begin position="701"/>
        <end position="710"/>
    </location>
</feature>
<dbReference type="Proteomes" id="UP000002630">
    <property type="component" value="Linkage Group LG13"/>
</dbReference>
<dbReference type="AlphaFoldDB" id="D7FJZ5"/>
<gene>
    <name evidence="2" type="ORF">Esi_0139_0019</name>
</gene>
<reference evidence="2 3" key="1">
    <citation type="journal article" date="2010" name="Nature">
        <title>The Ectocarpus genome and the independent evolution of multicellularity in brown algae.</title>
        <authorList>
            <person name="Cock J.M."/>
            <person name="Sterck L."/>
            <person name="Rouze P."/>
            <person name="Scornet D."/>
            <person name="Allen A.E."/>
            <person name="Amoutzias G."/>
            <person name="Anthouard V."/>
            <person name="Artiguenave F."/>
            <person name="Aury J.M."/>
            <person name="Badger J.H."/>
            <person name="Beszteri B."/>
            <person name="Billiau K."/>
            <person name="Bonnet E."/>
            <person name="Bothwell J.H."/>
            <person name="Bowler C."/>
            <person name="Boyen C."/>
            <person name="Brownlee C."/>
            <person name="Carrano C.J."/>
            <person name="Charrier B."/>
            <person name="Cho G.Y."/>
            <person name="Coelho S.M."/>
            <person name="Collen J."/>
            <person name="Corre E."/>
            <person name="Da Silva C."/>
            <person name="Delage L."/>
            <person name="Delaroque N."/>
            <person name="Dittami S.M."/>
            <person name="Doulbeau S."/>
            <person name="Elias M."/>
            <person name="Farnham G."/>
            <person name="Gachon C.M."/>
            <person name="Gschloessl B."/>
            <person name="Heesch S."/>
            <person name="Jabbari K."/>
            <person name="Jubin C."/>
            <person name="Kawai H."/>
            <person name="Kimura K."/>
            <person name="Kloareg B."/>
            <person name="Kupper F.C."/>
            <person name="Lang D."/>
            <person name="Le Bail A."/>
            <person name="Leblanc C."/>
            <person name="Lerouge P."/>
            <person name="Lohr M."/>
            <person name="Lopez P.J."/>
            <person name="Martens C."/>
            <person name="Maumus F."/>
            <person name="Michel G."/>
            <person name="Miranda-Saavedra D."/>
            <person name="Morales J."/>
            <person name="Moreau H."/>
            <person name="Motomura T."/>
            <person name="Nagasato C."/>
            <person name="Napoli C.A."/>
            <person name="Nelson D.R."/>
            <person name="Nyvall-Collen P."/>
            <person name="Peters A.F."/>
            <person name="Pommier C."/>
            <person name="Potin P."/>
            <person name="Poulain J."/>
            <person name="Quesneville H."/>
            <person name="Read B."/>
            <person name="Rensing S.A."/>
            <person name="Ritter A."/>
            <person name="Rousvoal S."/>
            <person name="Samanta M."/>
            <person name="Samson G."/>
            <person name="Schroeder D.C."/>
            <person name="Segurens B."/>
            <person name="Strittmatter M."/>
            <person name="Tonon T."/>
            <person name="Tregear J.W."/>
            <person name="Valentin K."/>
            <person name="von Dassow P."/>
            <person name="Yamagishi T."/>
            <person name="Van de Peer Y."/>
            <person name="Wincker P."/>
        </authorList>
    </citation>
    <scope>NUCLEOTIDE SEQUENCE [LARGE SCALE GENOMIC DNA]</scope>
    <source>
        <strain evidence="3">Ec32 / CCAP1310/4</strain>
    </source>
</reference>
<feature type="compositionally biased region" description="Pro residues" evidence="1">
    <location>
        <begin position="529"/>
        <end position="544"/>
    </location>
</feature>
<feature type="region of interest" description="Disordered" evidence="1">
    <location>
        <begin position="326"/>
        <end position="395"/>
    </location>
</feature>
<feature type="compositionally biased region" description="Polar residues" evidence="1">
    <location>
        <begin position="428"/>
        <end position="439"/>
    </location>
</feature>
<dbReference type="OMA" id="CMETINL"/>
<feature type="region of interest" description="Disordered" evidence="1">
    <location>
        <begin position="918"/>
        <end position="976"/>
    </location>
</feature>
<dbReference type="OrthoDB" id="10482320at2759"/>
<organism evidence="2 3">
    <name type="scientific">Ectocarpus siliculosus</name>
    <name type="common">Brown alga</name>
    <name type="synonym">Conferva siliculosa</name>
    <dbReference type="NCBI Taxonomy" id="2880"/>
    <lineage>
        <taxon>Eukaryota</taxon>
        <taxon>Sar</taxon>
        <taxon>Stramenopiles</taxon>
        <taxon>Ochrophyta</taxon>
        <taxon>PX clade</taxon>
        <taxon>Phaeophyceae</taxon>
        <taxon>Ectocarpales</taxon>
        <taxon>Ectocarpaceae</taxon>
        <taxon>Ectocarpus</taxon>
    </lineage>
</organism>
<dbReference type="EMBL" id="FN647992">
    <property type="protein sequence ID" value="CBJ49084.1"/>
    <property type="molecule type" value="Genomic_DNA"/>
</dbReference>
<evidence type="ECO:0000313" key="2">
    <source>
        <dbReference type="EMBL" id="CBJ49084.1"/>
    </source>
</evidence>
<evidence type="ECO:0000256" key="1">
    <source>
        <dbReference type="SAM" id="MobiDB-lite"/>
    </source>
</evidence>